<dbReference type="eggNOG" id="COG0557">
    <property type="taxonomic scope" value="Bacteria"/>
</dbReference>
<dbReference type="AlphaFoldDB" id="I5B326"/>
<dbReference type="Proteomes" id="UP000005778">
    <property type="component" value="Chromosome"/>
</dbReference>
<dbReference type="InterPro" id="IPR050180">
    <property type="entry name" value="RNR_Ribonuclease"/>
</dbReference>
<name>I5B326_9BACT</name>
<dbReference type="STRING" id="879212.DespoDRAFT_01989"/>
<dbReference type="GO" id="GO:0000175">
    <property type="term" value="F:3'-5'-RNA exonuclease activity"/>
    <property type="evidence" value="ECO:0007669"/>
    <property type="project" value="TreeGrafter"/>
</dbReference>
<reference evidence="2 3" key="2">
    <citation type="submission" date="2012-02" db="EMBL/GenBank/DDBJ databases">
        <title>Improved High-Quality Draft sequence of Desulfobacter postgatei 2ac9.</title>
        <authorList>
            <consortium name="US DOE Joint Genome Institute"/>
            <person name="Lucas S."/>
            <person name="Han J."/>
            <person name="Lapidus A."/>
            <person name="Cheng J.-F."/>
            <person name="Goodwin L."/>
            <person name="Pitluck S."/>
            <person name="Peters L."/>
            <person name="Ovchinnikova G."/>
            <person name="Held B."/>
            <person name="Detter J.C."/>
            <person name="Han C."/>
            <person name="Tapia R."/>
            <person name="Land M."/>
            <person name="Hauser L."/>
            <person name="Kyrpides N."/>
            <person name="Ivanova N."/>
            <person name="Pagani I."/>
            <person name="Orellana R."/>
            <person name="Lovley D."/>
            <person name="Woyke T."/>
        </authorList>
    </citation>
    <scope>NUCLEOTIDE SEQUENCE [LARGE SCALE GENOMIC DNA]</scope>
    <source>
        <strain evidence="2 3">2ac9</strain>
    </source>
</reference>
<dbReference type="HOGENOM" id="CLU_015903_1_1_7"/>
<keyword evidence="3" id="KW-1185">Reference proteome</keyword>
<accession>I5B326</accession>
<dbReference type="SUPFAM" id="SSF50249">
    <property type="entry name" value="Nucleic acid-binding proteins"/>
    <property type="match status" value="1"/>
</dbReference>
<evidence type="ECO:0000259" key="1">
    <source>
        <dbReference type="SMART" id="SM00955"/>
    </source>
</evidence>
<feature type="domain" description="RNB" evidence="1">
    <location>
        <begin position="290"/>
        <end position="574"/>
    </location>
</feature>
<dbReference type="GO" id="GO:0003723">
    <property type="term" value="F:RNA binding"/>
    <property type="evidence" value="ECO:0007669"/>
    <property type="project" value="InterPro"/>
</dbReference>
<dbReference type="GO" id="GO:0000932">
    <property type="term" value="C:P-body"/>
    <property type="evidence" value="ECO:0007669"/>
    <property type="project" value="TreeGrafter"/>
</dbReference>
<dbReference type="RefSeq" id="WP_004073275.1">
    <property type="nucleotide sequence ID" value="NZ_CM001488.1"/>
</dbReference>
<dbReference type="GO" id="GO:0006402">
    <property type="term" value="P:mRNA catabolic process"/>
    <property type="evidence" value="ECO:0007669"/>
    <property type="project" value="TreeGrafter"/>
</dbReference>
<gene>
    <name evidence="2" type="ORF">DespoDRAFT_01989</name>
</gene>
<dbReference type="InterPro" id="IPR012340">
    <property type="entry name" value="NA-bd_OB-fold"/>
</dbReference>
<dbReference type="InterPro" id="IPR001900">
    <property type="entry name" value="RNase_II/R"/>
</dbReference>
<dbReference type="PANTHER" id="PTHR23355:SF42">
    <property type="entry name" value="RIBONUCLEASE II, CHLOROPLASTIC_MITOCHONDRIAL"/>
    <property type="match status" value="1"/>
</dbReference>
<evidence type="ECO:0000313" key="2">
    <source>
        <dbReference type="EMBL" id="EIM63889.1"/>
    </source>
</evidence>
<dbReference type="PANTHER" id="PTHR23355">
    <property type="entry name" value="RIBONUCLEASE"/>
    <property type="match status" value="1"/>
</dbReference>
<dbReference type="Pfam" id="PF23161">
    <property type="entry name" value="HTH_RNase_II"/>
    <property type="match status" value="1"/>
</dbReference>
<reference evidence="2 3" key="1">
    <citation type="submission" date="2011-09" db="EMBL/GenBank/DDBJ databases">
        <authorList>
            <consortium name="US DOE Joint Genome Institute (JGI-PGF)"/>
            <person name="Lucas S."/>
            <person name="Han J."/>
            <person name="Lapidus A."/>
            <person name="Cheng J.-F."/>
            <person name="Goodwin L."/>
            <person name="Pitluck S."/>
            <person name="Peters L."/>
            <person name="Land M.L."/>
            <person name="Hauser L."/>
            <person name="Orellana R."/>
            <person name="Lovley D."/>
            <person name="Woyke T.J."/>
        </authorList>
    </citation>
    <scope>NUCLEOTIDE SEQUENCE [LARGE SCALE GENOMIC DNA]</scope>
    <source>
        <strain evidence="2 3">2ac9</strain>
    </source>
</reference>
<organism evidence="2 3">
    <name type="scientific">Desulfobacter postgatei 2ac9</name>
    <dbReference type="NCBI Taxonomy" id="879212"/>
    <lineage>
        <taxon>Bacteria</taxon>
        <taxon>Pseudomonadati</taxon>
        <taxon>Thermodesulfobacteriota</taxon>
        <taxon>Desulfobacteria</taxon>
        <taxon>Desulfobacterales</taxon>
        <taxon>Desulfobacteraceae</taxon>
        <taxon>Desulfobacter</taxon>
    </lineage>
</organism>
<dbReference type="Pfam" id="PF00773">
    <property type="entry name" value="RNB"/>
    <property type="match status" value="1"/>
</dbReference>
<protein>
    <submittedName>
        <fullName evidence="2">Exoribonuclease R</fullName>
    </submittedName>
</protein>
<dbReference type="SMART" id="SM00955">
    <property type="entry name" value="RNB"/>
    <property type="match status" value="1"/>
</dbReference>
<proteinExistence type="predicted"/>
<dbReference type="InterPro" id="IPR056404">
    <property type="entry name" value="HTH_RNase_II"/>
</dbReference>
<sequence length="678" mass="77364">MQSLFVAFDFNTPSCYCPFMNIGNIVEYIDQQKIISAVILSEAKGKLRLLNENSREVSFSEKRLAHISETGLDTGLSKTTLVTHLKKITETRKKLSESIDIRGLWEILHDDPQEIDISTMTLFCFDPPLTPDHEAAVIRAFFNDRLYFKFNKIIFLPFTEAQMEAKKRQIREEERRNSLITKGSAWLVRLRDQDHVSEEQDPILLKILKDYYIFGNEAEKSFLAKEIIKKAGLSSPDRIFELFVKARIWDADENLDLISLQIPTTFSPKVMQTADYLCKTAPLVFDDPKRKDLTNLPLITIDGQSTQDYDDAISLETTENGYRLGIHIIDVGAYIRNGDTIDMAARERASSIYMPDDKLPMIPPSLSEDLCSLKEGQLRPGVSTLVHMNRFFEIQDYQIVPSVIKVHQQMSYTEANIVNGKNDPITTLYKMATVLRDKRLKAGAIQITLPEVNVWLDENKNINYTKVDRENPSRMLVSEMMILANTLMAEFLKNNDMPGVFRSQAQPKQRIFKGIETQLMPNFLQRKQLSRAVITTHAEPHAGLGVPAYVTATSPIRRYHDLLTQRQIKAIFGIGTPYSSRELDDILAAISVAVSNTGRIQAARKRYWLIKYLQDLRGESFEGLVLDAYRDHYNVLLKEFMLESRLPASGLKLKSGDQIQVTIQHADARRGQLTLFAV</sequence>
<dbReference type="EMBL" id="CM001488">
    <property type="protein sequence ID" value="EIM63889.1"/>
    <property type="molecule type" value="Genomic_DNA"/>
</dbReference>
<evidence type="ECO:0000313" key="3">
    <source>
        <dbReference type="Proteomes" id="UP000005778"/>
    </source>
</evidence>